<sequence>MLTLLAALVTCLSLLCLPASLTPAHAAPFPVDLVPHLVREVGEGGVLTNYGVQGAEFTWHVVVENAGRAVARDVTFDLTIPAGTTEVHATCARKTFNAGCPTDDQLKVAPATLLEDGHLTGTIPYILGTQFSMSRESVTIQVTGRYPFRDQVTPTLSVAPAAEAIDTNPYDNETAEVIHLQPVTVPVSVKIEQDTPDLHSGAERHYTVTYANDGDADAPLTLNAKYTSASPSQSDTLSTSVTCTATSTAPCPLSAEDEHPSADSLLSRTVTLPAHTALVVDVRITHTIPAQKVGLNTAPLPQPVNLTASMASNGTVRLTGTLSDQSAGTLTPDALSLPEASKEEKLPEIALSDVPVYTSHGAPLTQPALPEFPPDQVPGAAQVPAAKSTQKYLARTGVSITALILMSSILLLSGAALRMRIRTRLR</sequence>
<dbReference type="Proteomes" id="UP000243540">
    <property type="component" value="Unassembled WGS sequence"/>
</dbReference>
<evidence type="ECO:0000256" key="3">
    <source>
        <dbReference type="SAM" id="SignalP"/>
    </source>
</evidence>
<feature type="transmembrane region" description="Helical" evidence="2">
    <location>
        <begin position="392"/>
        <end position="417"/>
    </location>
</feature>
<reference evidence="4 5" key="1">
    <citation type="submission" date="2017-04" db="EMBL/GenBank/DDBJ databases">
        <title>Draft genome sequences of Alloscardovia macacae UMA81211 and UMA81212 isolated from the feces of a rhesus macaque (Macaca mulatta).</title>
        <authorList>
            <person name="Albert K."/>
            <person name="Sela D.A."/>
        </authorList>
    </citation>
    <scope>NUCLEOTIDE SEQUENCE [LARGE SCALE GENOMIC DNA]</scope>
    <source>
        <strain evidence="4 5">UMA81212</strain>
    </source>
</reference>
<accession>A0A1Y2SWN4</accession>
<evidence type="ECO:0008006" key="6">
    <source>
        <dbReference type="Google" id="ProtNLM"/>
    </source>
</evidence>
<evidence type="ECO:0000256" key="2">
    <source>
        <dbReference type="SAM" id="Phobius"/>
    </source>
</evidence>
<keyword evidence="3" id="KW-0732">Signal</keyword>
<proteinExistence type="predicted"/>
<keyword evidence="2" id="KW-0472">Membrane</keyword>
<dbReference type="AlphaFoldDB" id="A0A1Y2SWN4"/>
<feature type="chain" id="PRO_5012870034" description="DUF11 domain-containing protein" evidence="3">
    <location>
        <begin position="27"/>
        <end position="426"/>
    </location>
</feature>
<name>A0A1Y2SWN4_9BIFI</name>
<evidence type="ECO:0000313" key="5">
    <source>
        <dbReference type="Proteomes" id="UP000243540"/>
    </source>
</evidence>
<organism evidence="4 5">
    <name type="scientific">Alloscardovia macacae</name>
    <dbReference type="NCBI Taxonomy" id="1160091"/>
    <lineage>
        <taxon>Bacteria</taxon>
        <taxon>Bacillati</taxon>
        <taxon>Actinomycetota</taxon>
        <taxon>Actinomycetes</taxon>
        <taxon>Bifidobacteriales</taxon>
        <taxon>Bifidobacteriaceae</taxon>
        <taxon>Alloscardovia</taxon>
    </lineage>
</organism>
<feature type="region of interest" description="Disordered" evidence="1">
    <location>
        <begin position="322"/>
        <end position="342"/>
    </location>
</feature>
<feature type="signal peptide" evidence="3">
    <location>
        <begin position="1"/>
        <end position="26"/>
    </location>
</feature>
<keyword evidence="2" id="KW-1133">Transmembrane helix</keyword>
<protein>
    <recommendedName>
        <fullName evidence="6">DUF11 domain-containing protein</fullName>
    </recommendedName>
</protein>
<comment type="caution">
    <text evidence="4">The sequence shown here is derived from an EMBL/GenBank/DDBJ whole genome shotgun (WGS) entry which is preliminary data.</text>
</comment>
<evidence type="ECO:0000313" key="4">
    <source>
        <dbReference type="EMBL" id="OTA28204.1"/>
    </source>
</evidence>
<dbReference type="STRING" id="1160091.B9T39_07355"/>
<gene>
    <name evidence="4" type="ORF">B9T39_07355</name>
</gene>
<keyword evidence="2" id="KW-0812">Transmembrane</keyword>
<evidence type="ECO:0000256" key="1">
    <source>
        <dbReference type="SAM" id="MobiDB-lite"/>
    </source>
</evidence>
<dbReference type="EMBL" id="NEKC01000021">
    <property type="protein sequence ID" value="OTA28204.1"/>
    <property type="molecule type" value="Genomic_DNA"/>
</dbReference>